<feature type="region of interest" description="Disordered" evidence="1">
    <location>
        <begin position="183"/>
        <end position="235"/>
    </location>
</feature>
<comment type="caution">
    <text evidence="3">The sequence shown here is derived from an EMBL/GenBank/DDBJ whole genome shotgun (WGS) entry which is preliminary data.</text>
</comment>
<organism evidence="3 4">
    <name type="scientific">Streptomyces iakyrus</name>
    <dbReference type="NCBI Taxonomy" id="68219"/>
    <lineage>
        <taxon>Bacteria</taxon>
        <taxon>Bacillati</taxon>
        <taxon>Actinomycetota</taxon>
        <taxon>Actinomycetes</taxon>
        <taxon>Kitasatosporales</taxon>
        <taxon>Streptomycetaceae</taxon>
        <taxon>Streptomyces</taxon>
    </lineage>
</organism>
<evidence type="ECO:0008006" key="5">
    <source>
        <dbReference type="Google" id="ProtNLM"/>
    </source>
</evidence>
<reference evidence="3 4" key="1">
    <citation type="submission" date="2024-10" db="EMBL/GenBank/DDBJ databases">
        <title>The Natural Products Discovery Center: Release of the First 8490 Sequenced Strains for Exploring Actinobacteria Biosynthetic Diversity.</title>
        <authorList>
            <person name="Kalkreuter E."/>
            <person name="Kautsar S.A."/>
            <person name="Yang D."/>
            <person name="Bader C.D."/>
            <person name="Teijaro C.N."/>
            <person name="Fluegel L."/>
            <person name="Davis C.M."/>
            <person name="Simpson J.R."/>
            <person name="Lauterbach L."/>
            <person name="Steele A.D."/>
            <person name="Gui C."/>
            <person name="Meng S."/>
            <person name="Li G."/>
            <person name="Viehrig K."/>
            <person name="Ye F."/>
            <person name="Su P."/>
            <person name="Kiefer A.F."/>
            <person name="Nichols A."/>
            <person name="Cepeda A.J."/>
            <person name="Yan W."/>
            <person name="Fan B."/>
            <person name="Jiang Y."/>
            <person name="Adhikari A."/>
            <person name="Zheng C.-J."/>
            <person name="Schuster L."/>
            <person name="Cowan T.M."/>
            <person name="Smanski M.J."/>
            <person name="Chevrette M.G."/>
            <person name="De Carvalho L.P.S."/>
            <person name="Shen B."/>
        </authorList>
    </citation>
    <scope>NUCLEOTIDE SEQUENCE [LARGE SCALE GENOMIC DNA]</scope>
    <source>
        <strain evidence="3 4">NPDC089932</strain>
    </source>
</reference>
<keyword evidence="2" id="KW-0732">Signal</keyword>
<protein>
    <recommendedName>
        <fullName evidence="5">Secreted protein</fullName>
    </recommendedName>
</protein>
<evidence type="ECO:0000256" key="1">
    <source>
        <dbReference type="SAM" id="MobiDB-lite"/>
    </source>
</evidence>
<evidence type="ECO:0000256" key="2">
    <source>
        <dbReference type="SAM" id="SignalP"/>
    </source>
</evidence>
<evidence type="ECO:0000313" key="4">
    <source>
        <dbReference type="Proteomes" id="UP001617511"/>
    </source>
</evidence>
<feature type="signal peptide" evidence="2">
    <location>
        <begin position="1"/>
        <end position="29"/>
    </location>
</feature>
<keyword evidence="4" id="KW-1185">Reference proteome</keyword>
<gene>
    <name evidence="3" type="ORF">ACIP2Z_04545</name>
</gene>
<name>A0ABW8F845_9ACTN</name>
<accession>A0ABW8F845</accession>
<sequence>MCALPARRIVSGALCAALLVGITGPVAMAAESSRGHGHRVASEARLPGADARLAQVGKLNWGELTPVADLLSTVLRDSNGKLPPAEARQLAAAAKAALAESAAKGAQTSLVSTVVRLPAPAVPAAVPGVSVPRAADPVTDLLDLVLGAVDGLLEVITSGVGSVLPSVDDLLTGVDDLLAALTGGEPSLQDEPAVSTPSDDLSEESSSPSSPSEPEETAVTLPAVPLLTPVLSPTS</sequence>
<dbReference type="Proteomes" id="UP001617511">
    <property type="component" value="Unassembled WGS sequence"/>
</dbReference>
<dbReference type="RefSeq" id="WP_402070214.1">
    <property type="nucleotide sequence ID" value="NZ_JBIVGG010000002.1"/>
</dbReference>
<feature type="compositionally biased region" description="Low complexity" evidence="1">
    <location>
        <begin position="204"/>
        <end position="235"/>
    </location>
</feature>
<dbReference type="EMBL" id="JBIVGG010000002">
    <property type="protein sequence ID" value="MFJ4078205.1"/>
    <property type="molecule type" value="Genomic_DNA"/>
</dbReference>
<evidence type="ECO:0000313" key="3">
    <source>
        <dbReference type="EMBL" id="MFJ4078205.1"/>
    </source>
</evidence>
<proteinExistence type="predicted"/>
<feature type="chain" id="PRO_5045223598" description="Secreted protein" evidence="2">
    <location>
        <begin position="30"/>
        <end position="235"/>
    </location>
</feature>